<dbReference type="Gene3D" id="3.30.70.260">
    <property type="match status" value="1"/>
</dbReference>
<dbReference type="SUPFAM" id="SSF55021">
    <property type="entry name" value="ACT-like"/>
    <property type="match status" value="1"/>
</dbReference>
<dbReference type="PANTHER" id="PTHR34875">
    <property type="entry name" value="UPF0237 PROTEIN MJ1558"/>
    <property type="match status" value="1"/>
</dbReference>
<sequence length="89" mass="10330">MKAILTIIGNDKPGIVYRVSELLYKFNINILDFNQTIMEKNFVGIMNVDMTNANESFEKIKDEMTKLGKEIGLELRLQNEDLFDKMARI</sequence>
<evidence type="ECO:0000259" key="2">
    <source>
        <dbReference type="PROSITE" id="PS51671"/>
    </source>
</evidence>
<reference evidence="3 4" key="1">
    <citation type="submission" date="2017-09" db="EMBL/GenBank/DDBJ databases">
        <title>Bacterial strain isolated from the female urinary microbiota.</title>
        <authorList>
            <person name="Thomas-White K."/>
            <person name="Kumar N."/>
            <person name="Forster S."/>
            <person name="Putonti C."/>
            <person name="Lawley T."/>
            <person name="Wolfe A.J."/>
        </authorList>
    </citation>
    <scope>NUCLEOTIDE SEQUENCE [LARGE SCALE GENOMIC DNA]</scope>
    <source>
        <strain evidence="3 4">UMB0204</strain>
    </source>
</reference>
<dbReference type="InterPro" id="IPR022986">
    <property type="entry name" value="UPF0237_ACT"/>
</dbReference>
<proteinExistence type="inferred from homology"/>
<dbReference type="GeneID" id="84579064"/>
<dbReference type="InterPro" id="IPR045865">
    <property type="entry name" value="ACT-like_dom_sf"/>
</dbReference>
<protein>
    <recommendedName>
        <fullName evidence="1">UPF0237 protein CJ192_07690</fullName>
    </recommendedName>
</protein>
<gene>
    <name evidence="3" type="ORF">CJ192_07690</name>
</gene>
<evidence type="ECO:0000313" key="4">
    <source>
        <dbReference type="Proteomes" id="UP000235658"/>
    </source>
</evidence>
<dbReference type="HAMAP" id="MF_01054">
    <property type="entry name" value="UPF0237"/>
    <property type="match status" value="1"/>
</dbReference>
<dbReference type="AlphaFoldDB" id="A0A2N6UHJ0"/>
<comment type="similarity">
    <text evidence="1">Belongs to the UPF0237 family.</text>
</comment>
<organism evidence="3 4">
    <name type="scientific">Anaerococcus hydrogenalis</name>
    <dbReference type="NCBI Taxonomy" id="33029"/>
    <lineage>
        <taxon>Bacteria</taxon>
        <taxon>Bacillati</taxon>
        <taxon>Bacillota</taxon>
        <taxon>Tissierellia</taxon>
        <taxon>Tissierellales</taxon>
        <taxon>Peptoniphilaceae</taxon>
        <taxon>Anaerococcus</taxon>
    </lineage>
</organism>
<dbReference type="PROSITE" id="PS51671">
    <property type="entry name" value="ACT"/>
    <property type="match status" value="1"/>
</dbReference>
<evidence type="ECO:0000313" key="3">
    <source>
        <dbReference type="EMBL" id="PMC81071.1"/>
    </source>
</evidence>
<dbReference type="Proteomes" id="UP000235658">
    <property type="component" value="Unassembled WGS sequence"/>
</dbReference>
<dbReference type="InterPro" id="IPR050990">
    <property type="entry name" value="UPF0237/GcvR_regulator"/>
</dbReference>
<dbReference type="RefSeq" id="WP_102198365.1">
    <property type="nucleotide sequence ID" value="NZ_CAUPDS010000004.1"/>
</dbReference>
<name>A0A2N6UHJ0_9FIRM</name>
<dbReference type="CDD" id="cd04872">
    <property type="entry name" value="ACT_1ZPV"/>
    <property type="match status" value="1"/>
</dbReference>
<dbReference type="Pfam" id="PF13740">
    <property type="entry name" value="ACT_6"/>
    <property type="match status" value="1"/>
</dbReference>
<evidence type="ECO:0000256" key="1">
    <source>
        <dbReference type="HAMAP-Rule" id="MF_01054"/>
    </source>
</evidence>
<comment type="caution">
    <text evidence="3">The sequence shown here is derived from an EMBL/GenBank/DDBJ whole genome shotgun (WGS) entry which is preliminary data.</text>
</comment>
<accession>A0A2N6UHJ0</accession>
<dbReference type="PANTHER" id="PTHR34875:SF6">
    <property type="entry name" value="UPF0237 PROTEIN MJ1558"/>
    <property type="match status" value="1"/>
</dbReference>
<dbReference type="EMBL" id="PNHP01000005">
    <property type="protein sequence ID" value="PMC81071.1"/>
    <property type="molecule type" value="Genomic_DNA"/>
</dbReference>
<feature type="domain" description="ACT" evidence="2">
    <location>
        <begin position="4"/>
        <end position="78"/>
    </location>
</feature>
<dbReference type="NCBIfam" id="NF001220">
    <property type="entry name" value="PRK00194.1"/>
    <property type="match status" value="1"/>
</dbReference>
<dbReference type="InterPro" id="IPR002912">
    <property type="entry name" value="ACT_dom"/>
</dbReference>